<dbReference type="Proteomes" id="UP000234579">
    <property type="component" value="Unassembled WGS sequence"/>
</dbReference>
<name>A0A2I2A8R0_9LACO</name>
<reference evidence="2" key="1">
    <citation type="submission" date="2017-12" db="EMBL/GenBank/DDBJ databases">
        <authorList>
            <person name="Christensen H."/>
        </authorList>
    </citation>
    <scope>NUCLEOTIDE SEQUENCE [LARGE SCALE GENOMIC DNA]</scope>
    <source>
        <strain evidence="2">268A</strain>
    </source>
</reference>
<dbReference type="AlphaFoldDB" id="A0A2I2A8R0"/>
<evidence type="ECO:0000313" key="2">
    <source>
        <dbReference type="Proteomes" id="UP000234579"/>
    </source>
</evidence>
<comment type="caution">
    <text evidence="1">The sequence shown here is derived from an EMBL/GenBank/DDBJ whole genome shotgun (WGS) entry which is preliminary data.</text>
</comment>
<dbReference type="InterPro" id="IPR010064">
    <property type="entry name" value="HK97-gp10_tail"/>
</dbReference>
<gene>
    <name evidence="1" type="ORF">CYR79_09815</name>
</gene>
<dbReference type="Pfam" id="PF04883">
    <property type="entry name" value="HK97-gp10_like"/>
    <property type="match status" value="1"/>
</dbReference>
<sequence length="120" mass="13747">MRAGISISIREDENFTRFLTKNANLGSDVIKVVKEHGANMHQLAQQYAPVDTGFLKRHIKLDNKFHGMTYLAVVSGNAEYDPYQEYGTRYQPGTPHLRPALYNTEDKFIEDMDRLVRGNT</sequence>
<dbReference type="NCBIfam" id="TIGR01725">
    <property type="entry name" value="phge_HK97_gp10"/>
    <property type="match status" value="1"/>
</dbReference>
<evidence type="ECO:0008006" key="3">
    <source>
        <dbReference type="Google" id="ProtNLM"/>
    </source>
</evidence>
<dbReference type="RefSeq" id="WP_101812366.1">
    <property type="nucleotide sequence ID" value="NZ_PKGI01000051.1"/>
</dbReference>
<organism evidence="1 2">
    <name type="scientific">Ligilactobacillus agilis</name>
    <dbReference type="NCBI Taxonomy" id="1601"/>
    <lineage>
        <taxon>Bacteria</taxon>
        <taxon>Bacillati</taxon>
        <taxon>Bacillota</taxon>
        <taxon>Bacilli</taxon>
        <taxon>Lactobacillales</taxon>
        <taxon>Lactobacillaceae</taxon>
        <taxon>Ligilactobacillus</taxon>
    </lineage>
</organism>
<evidence type="ECO:0000313" key="1">
    <source>
        <dbReference type="EMBL" id="PLA75772.1"/>
    </source>
</evidence>
<proteinExistence type="predicted"/>
<dbReference type="EMBL" id="PKGI01000051">
    <property type="protein sequence ID" value="PLA75772.1"/>
    <property type="molecule type" value="Genomic_DNA"/>
</dbReference>
<protein>
    <recommendedName>
        <fullName evidence="3">HK97 gp10 family phage protein</fullName>
    </recommendedName>
</protein>
<accession>A0A2I2A8R0</accession>